<evidence type="ECO:0000256" key="3">
    <source>
        <dbReference type="ARBA" id="ARBA00011890"/>
    </source>
</evidence>
<dbReference type="GO" id="GO:0005737">
    <property type="term" value="C:cytoplasm"/>
    <property type="evidence" value="ECO:0007669"/>
    <property type="project" value="UniProtKB-SubCell"/>
</dbReference>
<dbReference type="Pfam" id="PF01135">
    <property type="entry name" value="PCMT"/>
    <property type="match status" value="1"/>
</dbReference>
<evidence type="ECO:0000256" key="1">
    <source>
        <dbReference type="ARBA" id="ARBA00004496"/>
    </source>
</evidence>
<evidence type="ECO:0000256" key="5">
    <source>
        <dbReference type="ARBA" id="ARBA00022603"/>
    </source>
</evidence>
<keyword evidence="7" id="KW-0949">S-adenosyl-L-methionine</keyword>
<dbReference type="PANTHER" id="PTHR11579:SF0">
    <property type="entry name" value="PROTEIN-L-ISOASPARTATE(D-ASPARTATE) O-METHYLTRANSFERASE"/>
    <property type="match status" value="1"/>
</dbReference>
<keyword evidence="6" id="KW-0808">Transferase</keyword>
<keyword evidence="5" id="KW-0489">Methyltransferase</keyword>
<proteinExistence type="inferred from homology"/>
<dbReference type="EMBL" id="HBFM01023651">
    <property type="protein sequence ID" value="CAD8781188.1"/>
    <property type="molecule type" value="Transcribed_RNA"/>
</dbReference>
<dbReference type="InterPro" id="IPR000682">
    <property type="entry name" value="PCMT"/>
</dbReference>
<dbReference type="Gene3D" id="3.40.50.150">
    <property type="entry name" value="Vaccinia Virus protein VP39"/>
    <property type="match status" value="1"/>
</dbReference>
<accession>A0A7S0YKS6</accession>
<keyword evidence="4" id="KW-0963">Cytoplasm</keyword>
<comment type="subcellular location">
    <subcellularLocation>
        <location evidence="1">Cytoplasm</location>
    </subcellularLocation>
</comment>
<reference evidence="8" key="1">
    <citation type="submission" date="2021-01" db="EMBL/GenBank/DDBJ databases">
        <authorList>
            <person name="Corre E."/>
            <person name="Pelletier E."/>
            <person name="Niang G."/>
            <person name="Scheremetjew M."/>
            <person name="Finn R."/>
            <person name="Kale V."/>
            <person name="Holt S."/>
            <person name="Cochrane G."/>
            <person name="Meng A."/>
            <person name="Brown T."/>
            <person name="Cohen L."/>
        </authorList>
    </citation>
    <scope>NUCLEOTIDE SEQUENCE</scope>
    <source>
        <strain evidence="8">SAG 63-3</strain>
    </source>
</reference>
<evidence type="ECO:0000256" key="7">
    <source>
        <dbReference type="ARBA" id="ARBA00022691"/>
    </source>
</evidence>
<dbReference type="PANTHER" id="PTHR11579">
    <property type="entry name" value="PROTEIN-L-ISOASPARTATE O-METHYLTRANSFERASE"/>
    <property type="match status" value="1"/>
</dbReference>
<organism evidence="8">
    <name type="scientific">Polytomella parva</name>
    <dbReference type="NCBI Taxonomy" id="51329"/>
    <lineage>
        <taxon>Eukaryota</taxon>
        <taxon>Viridiplantae</taxon>
        <taxon>Chlorophyta</taxon>
        <taxon>core chlorophytes</taxon>
        <taxon>Chlorophyceae</taxon>
        <taxon>CS clade</taxon>
        <taxon>Chlamydomonadales</taxon>
        <taxon>Chlamydomonadaceae</taxon>
        <taxon>Polytomella</taxon>
    </lineage>
</organism>
<protein>
    <recommendedName>
        <fullName evidence="3">protein-L-isoaspartate(D-aspartate) O-methyltransferase</fullName>
        <ecNumber evidence="3">2.1.1.77</ecNumber>
    </recommendedName>
</protein>
<evidence type="ECO:0000256" key="4">
    <source>
        <dbReference type="ARBA" id="ARBA00022490"/>
    </source>
</evidence>
<dbReference type="SUPFAM" id="SSF53335">
    <property type="entry name" value="S-adenosyl-L-methionine-dependent methyltransferases"/>
    <property type="match status" value="1"/>
</dbReference>
<dbReference type="CDD" id="cd02440">
    <property type="entry name" value="AdoMet_MTases"/>
    <property type="match status" value="1"/>
</dbReference>
<comment type="similarity">
    <text evidence="2">Belongs to the methyltransferase superfamily. L-isoaspartyl/D-aspartyl protein methyltransferase family.</text>
</comment>
<gene>
    <name evidence="8" type="ORF">PPAR00522_LOCUS15315</name>
</gene>
<dbReference type="GO" id="GO:0004719">
    <property type="term" value="F:protein-L-isoaspartate (D-aspartate) O-methyltransferase activity"/>
    <property type="evidence" value="ECO:0007669"/>
    <property type="project" value="UniProtKB-EC"/>
</dbReference>
<evidence type="ECO:0000313" key="8">
    <source>
        <dbReference type="EMBL" id="CAD8781188.1"/>
    </source>
</evidence>
<evidence type="ECO:0000256" key="6">
    <source>
        <dbReference type="ARBA" id="ARBA00022679"/>
    </source>
</evidence>
<dbReference type="AlphaFoldDB" id="A0A7S0YKS6"/>
<dbReference type="GO" id="GO:0032259">
    <property type="term" value="P:methylation"/>
    <property type="evidence" value="ECO:0007669"/>
    <property type="project" value="UniProtKB-KW"/>
</dbReference>
<name>A0A7S0YKS6_9CHLO</name>
<dbReference type="InterPro" id="IPR029063">
    <property type="entry name" value="SAM-dependent_MTases_sf"/>
</dbReference>
<evidence type="ECO:0000256" key="2">
    <source>
        <dbReference type="ARBA" id="ARBA00005369"/>
    </source>
</evidence>
<dbReference type="EC" id="2.1.1.77" evidence="3"/>
<sequence length="302" mass="33408">MKSFSSLLFKTLQNERLVKSKIGLATVRCSSSFPSFQPSRFQEAVTHDQLMNTLSERLINEPAVAQVMRVYDRKYFATPYPNYPFELVYKDEDITLCFGQTITSPSLHAVTLDTLFPYLTRPTTETRRVLDIGAGTGYLTACMSHLVRAHDIVVYVDALEDMVLRARRSLAEAVLAPRLLMDRSLRDSFGDGSNVDVNKIYNIHLLMGNAMDMTEAFQTIGKFDVINVGASVQKVPSSFLDILAPGGALLIPVGLPNTSQNLTLFEKSQDGETVSERVVCEAAFSTLAPADVGSMWKLPPVV</sequence>